<organism evidence="2 3">
    <name type="scientific">Actinocorallia aurantiaca</name>
    <dbReference type="NCBI Taxonomy" id="46204"/>
    <lineage>
        <taxon>Bacteria</taxon>
        <taxon>Bacillati</taxon>
        <taxon>Actinomycetota</taxon>
        <taxon>Actinomycetes</taxon>
        <taxon>Streptosporangiales</taxon>
        <taxon>Thermomonosporaceae</taxon>
        <taxon>Actinocorallia</taxon>
    </lineage>
</organism>
<accession>A0ABN3UQF1</accession>
<dbReference type="InterPro" id="IPR055493">
    <property type="entry name" value="DUF7065"/>
</dbReference>
<protein>
    <recommendedName>
        <fullName evidence="1">DUF7065 domain-containing protein</fullName>
    </recommendedName>
</protein>
<comment type="caution">
    <text evidence="2">The sequence shown here is derived from an EMBL/GenBank/DDBJ whole genome shotgun (WGS) entry which is preliminary data.</text>
</comment>
<name>A0ABN3UQF1_9ACTN</name>
<evidence type="ECO:0000259" key="1">
    <source>
        <dbReference type="Pfam" id="PF23213"/>
    </source>
</evidence>
<dbReference type="SUPFAM" id="SSF159245">
    <property type="entry name" value="AttH-like"/>
    <property type="match status" value="1"/>
</dbReference>
<dbReference type="Pfam" id="PF23213">
    <property type="entry name" value="DUF7065"/>
    <property type="match status" value="1"/>
</dbReference>
<evidence type="ECO:0000313" key="2">
    <source>
        <dbReference type="EMBL" id="GAA2737260.1"/>
    </source>
</evidence>
<feature type="domain" description="DUF7065" evidence="1">
    <location>
        <begin position="139"/>
        <end position="175"/>
    </location>
</feature>
<sequence>MPDRFTPEDDDLHPPAGDFYHTEAFWYSFFVPERALGGWLYASVRGALGATAGGMWIWDATATDPWDLPFFEQFGHLKPPTVRSPGRIDFPTGMSVVTLEPGMSYDLAYEDRDRVGVRLRFDALEEPVPLLSGAPPYPKASHYDQTGRVTGRIVLDGERIDVDCHAMRDRSWGTRNERGYRRVGYSWAASPEFSLLAYTLPKGEGPEHVHAGYVRRDGRTAHIVEGRREVERDPVKNWITGISLEVRDELGRVTTARAETLSRMFLPGATSLCLNSSLLWTVEGNPVHGEDQDVWPLKEWTRP</sequence>
<dbReference type="EMBL" id="BAAATZ010000034">
    <property type="protein sequence ID" value="GAA2737260.1"/>
    <property type="molecule type" value="Genomic_DNA"/>
</dbReference>
<proteinExistence type="predicted"/>
<dbReference type="RefSeq" id="WP_344456801.1">
    <property type="nucleotide sequence ID" value="NZ_BAAATZ010000034.1"/>
</dbReference>
<evidence type="ECO:0000313" key="3">
    <source>
        <dbReference type="Proteomes" id="UP001501842"/>
    </source>
</evidence>
<gene>
    <name evidence="2" type="ORF">GCM10010439_66580</name>
</gene>
<keyword evidence="3" id="KW-1185">Reference proteome</keyword>
<dbReference type="Proteomes" id="UP001501842">
    <property type="component" value="Unassembled WGS sequence"/>
</dbReference>
<reference evidence="2 3" key="1">
    <citation type="journal article" date="2019" name="Int. J. Syst. Evol. Microbiol.">
        <title>The Global Catalogue of Microorganisms (GCM) 10K type strain sequencing project: providing services to taxonomists for standard genome sequencing and annotation.</title>
        <authorList>
            <consortium name="The Broad Institute Genomics Platform"/>
            <consortium name="The Broad Institute Genome Sequencing Center for Infectious Disease"/>
            <person name="Wu L."/>
            <person name="Ma J."/>
        </authorList>
    </citation>
    <scope>NUCLEOTIDE SEQUENCE [LARGE SCALE GENOMIC DNA]</scope>
    <source>
        <strain evidence="2 3">JCM 8201</strain>
    </source>
</reference>